<feature type="compositionally biased region" description="Basic and acidic residues" evidence="1">
    <location>
        <begin position="167"/>
        <end position="176"/>
    </location>
</feature>
<evidence type="ECO:0000313" key="3">
    <source>
        <dbReference type="Proteomes" id="UP000824998"/>
    </source>
</evidence>
<dbReference type="CDD" id="cd07822">
    <property type="entry name" value="SRPBCC_4"/>
    <property type="match status" value="1"/>
</dbReference>
<protein>
    <submittedName>
        <fullName evidence="2">Uncharacterized protein</fullName>
    </submittedName>
</protein>
<dbReference type="Gene3D" id="3.30.530.20">
    <property type="match status" value="1"/>
</dbReference>
<comment type="caution">
    <text evidence="2">The sequence shown here is derived from an EMBL/GenBank/DDBJ whole genome shotgun (WGS) entry which is preliminary data.</text>
</comment>
<dbReference type="PANTHER" id="PTHR36166">
    <property type="entry name" value="CHROMOSOME 9, WHOLE GENOME SHOTGUN SEQUENCE"/>
    <property type="match status" value="1"/>
</dbReference>
<evidence type="ECO:0000256" key="1">
    <source>
        <dbReference type="SAM" id="MobiDB-lite"/>
    </source>
</evidence>
<evidence type="ECO:0000313" key="2">
    <source>
        <dbReference type="EMBL" id="KAG9229112.1"/>
    </source>
</evidence>
<dbReference type="InterPro" id="IPR023393">
    <property type="entry name" value="START-like_dom_sf"/>
</dbReference>
<dbReference type="OrthoDB" id="509124at2759"/>
<accession>A0A9P7Y9H7</accession>
<proteinExistence type="predicted"/>
<organism evidence="2 3">
    <name type="scientific">Amylocarpus encephaloides</name>
    <dbReference type="NCBI Taxonomy" id="45428"/>
    <lineage>
        <taxon>Eukaryota</taxon>
        <taxon>Fungi</taxon>
        <taxon>Dikarya</taxon>
        <taxon>Ascomycota</taxon>
        <taxon>Pezizomycotina</taxon>
        <taxon>Leotiomycetes</taxon>
        <taxon>Helotiales</taxon>
        <taxon>Helotiales incertae sedis</taxon>
        <taxon>Amylocarpus</taxon>
    </lineage>
</organism>
<dbReference type="Proteomes" id="UP000824998">
    <property type="component" value="Unassembled WGS sequence"/>
</dbReference>
<dbReference type="AlphaFoldDB" id="A0A9P7Y9H7"/>
<keyword evidence="3" id="KW-1185">Reference proteome</keyword>
<dbReference type="SUPFAM" id="SSF55961">
    <property type="entry name" value="Bet v1-like"/>
    <property type="match status" value="1"/>
</dbReference>
<gene>
    <name evidence="2" type="ORF">BJ875DRAFT_489210</name>
</gene>
<dbReference type="EMBL" id="MU251813">
    <property type="protein sequence ID" value="KAG9229112.1"/>
    <property type="molecule type" value="Genomic_DNA"/>
</dbReference>
<feature type="region of interest" description="Disordered" evidence="1">
    <location>
        <begin position="153"/>
        <end position="207"/>
    </location>
</feature>
<reference evidence="2" key="1">
    <citation type="journal article" date="2021" name="IMA Fungus">
        <title>Genomic characterization of three marine fungi, including Emericellopsis atlantica sp. nov. with signatures of a generalist lifestyle and marine biomass degradation.</title>
        <authorList>
            <person name="Hagestad O.C."/>
            <person name="Hou L."/>
            <person name="Andersen J.H."/>
            <person name="Hansen E.H."/>
            <person name="Altermark B."/>
            <person name="Li C."/>
            <person name="Kuhnert E."/>
            <person name="Cox R.J."/>
            <person name="Crous P.W."/>
            <person name="Spatafora J.W."/>
            <person name="Lail K."/>
            <person name="Amirebrahimi M."/>
            <person name="Lipzen A."/>
            <person name="Pangilinan J."/>
            <person name="Andreopoulos W."/>
            <person name="Hayes R.D."/>
            <person name="Ng V."/>
            <person name="Grigoriev I.V."/>
            <person name="Jackson S.A."/>
            <person name="Sutton T.D.S."/>
            <person name="Dobson A.D.W."/>
            <person name="Rama T."/>
        </authorList>
    </citation>
    <scope>NUCLEOTIDE SEQUENCE</scope>
    <source>
        <strain evidence="2">TRa018bII</strain>
    </source>
</reference>
<dbReference type="PANTHER" id="PTHR36166:SF1">
    <property type="entry name" value="SRPBCC DOMAIN-CONTAINING PROTEIN"/>
    <property type="match status" value="1"/>
</dbReference>
<sequence>MPTKLLSSIEISASPEVVRGKFLQFHKIPQYHSGFIVALTPLPIGKTGAELRPRDQMRNELGGIKVTPTVIENSPTLLQWRGPWPSKYLNLLCGHHFFRFQPSTGTPGHTLFLHEETFTGPLAFVMGFEGSRRKTMVKFVKFNGDLKAWVEGGLSSEGGKRSSRASGDGEKLRLRGGEIGMGKKQTSVSAGVTERDGTEETVRREES</sequence>
<name>A0A9P7Y9H7_9HELO</name>
<feature type="compositionally biased region" description="Basic and acidic residues" evidence="1">
    <location>
        <begin position="193"/>
        <end position="207"/>
    </location>
</feature>